<dbReference type="GO" id="GO:0016020">
    <property type="term" value="C:membrane"/>
    <property type="evidence" value="ECO:0007669"/>
    <property type="project" value="TreeGrafter"/>
</dbReference>
<name>A0A4T0WW62_9ASCO</name>
<evidence type="ECO:0000256" key="3">
    <source>
        <dbReference type="ARBA" id="ARBA00022723"/>
    </source>
</evidence>
<reference evidence="9 10" key="1">
    <citation type="journal article" date="2019" name="Front. Genet.">
        <title>Whole-Genome Sequencing of the Opportunistic Yeast Pathogen Candida inconspicua Uncovers Its Hybrid Origin.</title>
        <authorList>
            <person name="Mixao V."/>
            <person name="Hansen A.P."/>
            <person name="Saus E."/>
            <person name="Boekhout T."/>
            <person name="Lass-Florl C."/>
            <person name="Gabaldon T."/>
        </authorList>
    </citation>
    <scope>NUCLEOTIDE SEQUENCE [LARGE SCALE GENOMIC DNA]</scope>
    <source>
        <strain evidence="9 10">CBS 180</strain>
    </source>
</reference>
<dbReference type="STRING" id="52247.A0A4T0WW62"/>
<dbReference type="EMBL" id="SELW01000680">
    <property type="protein sequence ID" value="TID13261.1"/>
    <property type="molecule type" value="Genomic_DNA"/>
</dbReference>
<feature type="domain" description="EF-hand" evidence="8">
    <location>
        <begin position="96"/>
        <end position="131"/>
    </location>
</feature>
<protein>
    <recommendedName>
        <fullName evidence="7">Calcium-binding protein NCS-1</fullName>
    </recommendedName>
</protein>
<dbReference type="SUPFAM" id="SSF47473">
    <property type="entry name" value="EF-hand"/>
    <property type="match status" value="1"/>
</dbReference>
<evidence type="ECO:0000256" key="7">
    <source>
        <dbReference type="ARBA" id="ARBA00071944"/>
    </source>
</evidence>
<dbReference type="PANTHER" id="PTHR23055">
    <property type="entry name" value="CALCIUM BINDING PROTEINS"/>
    <property type="match status" value="1"/>
</dbReference>
<evidence type="ECO:0000256" key="5">
    <source>
        <dbReference type="ARBA" id="ARBA00022837"/>
    </source>
</evidence>
<comment type="caution">
    <text evidence="9">The sequence shown here is derived from an EMBL/GenBank/DDBJ whole genome shotgun (WGS) entry which is preliminary data.</text>
</comment>
<comment type="similarity">
    <text evidence="1">Belongs to the recoverin family.</text>
</comment>
<sequence>MGQKTSKLSSEDMASLRAETRFSSRELHQWYKGFRRDVPGGELTKDEFIKIHRQFYPFGDATEFANYAFDAMDMSGTGRITFSDFMRSLSVASRGTVEEKLAWSFQMYDRDRDGLISYKDLLSVIKSIYRMIGTQVVKFDENELTPELKADLIWEGYGKDIDERGKETGYITLEEWSDSEKVSDSVINAINVYSDLI</sequence>
<evidence type="ECO:0000256" key="1">
    <source>
        <dbReference type="ARBA" id="ARBA00006049"/>
    </source>
</evidence>
<keyword evidence="2" id="KW-0519">Myristate</keyword>
<evidence type="ECO:0000259" key="8">
    <source>
        <dbReference type="PROSITE" id="PS50222"/>
    </source>
</evidence>
<dbReference type="GO" id="GO:0005829">
    <property type="term" value="C:cytosol"/>
    <property type="evidence" value="ECO:0007669"/>
    <property type="project" value="TreeGrafter"/>
</dbReference>
<proteinExistence type="inferred from homology"/>
<dbReference type="OrthoDB" id="191686at2759"/>
<dbReference type="PRINTS" id="PR00450">
    <property type="entry name" value="RECOVERIN"/>
</dbReference>
<dbReference type="Gene3D" id="1.10.238.10">
    <property type="entry name" value="EF-hand"/>
    <property type="match status" value="1"/>
</dbReference>
<dbReference type="PROSITE" id="PS50222">
    <property type="entry name" value="EF_HAND_2"/>
    <property type="match status" value="2"/>
</dbReference>
<keyword evidence="6" id="KW-0449">Lipoprotein</keyword>
<accession>A0A4T0WW62</accession>
<dbReference type="SMART" id="SM00054">
    <property type="entry name" value="EFh"/>
    <property type="match status" value="2"/>
</dbReference>
<keyword evidence="5" id="KW-0106">Calcium</keyword>
<dbReference type="Pfam" id="PF13202">
    <property type="entry name" value="EF-hand_5"/>
    <property type="match status" value="1"/>
</dbReference>
<dbReference type="GO" id="GO:0005509">
    <property type="term" value="F:calcium ion binding"/>
    <property type="evidence" value="ECO:0007669"/>
    <property type="project" value="InterPro"/>
</dbReference>
<dbReference type="InterPro" id="IPR028846">
    <property type="entry name" value="Recoverin"/>
</dbReference>
<keyword evidence="10" id="KW-1185">Reference proteome</keyword>
<evidence type="ECO:0000313" key="9">
    <source>
        <dbReference type="EMBL" id="TID13261.1"/>
    </source>
</evidence>
<evidence type="ECO:0000256" key="6">
    <source>
        <dbReference type="ARBA" id="ARBA00023288"/>
    </source>
</evidence>
<dbReference type="InterPro" id="IPR018247">
    <property type="entry name" value="EF_Hand_1_Ca_BS"/>
</dbReference>
<keyword evidence="3" id="KW-0479">Metal-binding</keyword>
<dbReference type="PROSITE" id="PS00018">
    <property type="entry name" value="EF_HAND_1"/>
    <property type="match status" value="2"/>
</dbReference>
<feature type="domain" description="EF-hand" evidence="8">
    <location>
        <begin position="60"/>
        <end position="95"/>
    </location>
</feature>
<keyword evidence="4" id="KW-0677">Repeat</keyword>
<organism evidence="9 10">
    <name type="scientific">Pichia inconspicua</name>
    <dbReference type="NCBI Taxonomy" id="52247"/>
    <lineage>
        <taxon>Eukaryota</taxon>
        <taxon>Fungi</taxon>
        <taxon>Dikarya</taxon>
        <taxon>Ascomycota</taxon>
        <taxon>Saccharomycotina</taxon>
        <taxon>Pichiomycetes</taxon>
        <taxon>Pichiales</taxon>
        <taxon>Pichiaceae</taxon>
        <taxon>Pichia</taxon>
    </lineage>
</organism>
<dbReference type="CDD" id="cd00051">
    <property type="entry name" value="EFh"/>
    <property type="match status" value="1"/>
</dbReference>
<evidence type="ECO:0000256" key="2">
    <source>
        <dbReference type="ARBA" id="ARBA00022707"/>
    </source>
</evidence>
<dbReference type="InterPro" id="IPR002048">
    <property type="entry name" value="EF_hand_dom"/>
</dbReference>
<evidence type="ECO:0000256" key="4">
    <source>
        <dbReference type="ARBA" id="ARBA00022737"/>
    </source>
</evidence>
<dbReference type="PANTHER" id="PTHR23055:SF178">
    <property type="entry name" value="NEUROCALCIN HOMOLOG"/>
    <property type="match status" value="1"/>
</dbReference>
<evidence type="ECO:0000313" key="10">
    <source>
        <dbReference type="Proteomes" id="UP000307173"/>
    </source>
</evidence>
<gene>
    <name evidence="9" type="ORF">CANINC_004947</name>
</gene>
<dbReference type="FunFam" id="1.10.238.10:FF:000009">
    <property type="entry name" value="Visinin-like protein 1"/>
    <property type="match status" value="1"/>
</dbReference>
<dbReference type="AlphaFoldDB" id="A0A4T0WW62"/>
<dbReference type="GO" id="GO:0008047">
    <property type="term" value="F:enzyme activator activity"/>
    <property type="evidence" value="ECO:0007669"/>
    <property type="project" value="UniProtKB-ARBA"/>
</dbReference>
<dbReference type="InterPro" id="IPR011992">
    <property type="entry name" value="EF-hand-dom_pair"/>
</dbReference>
<dbReference type="Proteomes" id="UP000307173">
    <property type="component" value="Unassembled WGS sequence"/>
</dbReference>